<evidence type="ECO:0000313" key="3">
    <source>
        <dbReference type="Proteomes" id="UP000001307"/>
    </source>
</evidence>
<dbReference type="AlphaFoldDB" id="E4XRB1"/>
<keyword evidence="3" id="KW-1185">Reference proteome</keyword>
<feature type="region of interest" description="Disordered" evidence="1">
    <location>
        <begin position="126"/>
        <end position="185"/>
    </location>
</feature>
<organism evidence="2">
    <name type="scientific">Oikopleura dioica</name>
    <name type="common">Tunicate</name>
    <dbReference type="NCBI Taxonomy" id="34765"/>
    <lineage>
        <taxon>Eukaryota</taxon>
        <taxon>Metazoa</taxon>
        <taxon>Chordata</taxon>
        <taxon>Tunicata</taxon>
        <taxon>Appendicularia</taxon>
        <taxon>Copelata</taxon>
        <taxon>Oikopleuridae</taxon>
        <taxon>Oikopleura</taxon>
    </lineage>
</organism>
<dbReference type="InParanoid" id="E4XRB1"/>
<proteinExistence type="predicted"/>
<name>E4XRB1_OIKDI</name>
<dbReference type="EMBL" id="FN653115">
    <property type="protein sequence ID" value="CBY12327.1"/>
    <property type="molecule type" value="Genomic_DNA"/>
</dbReference>
<feature type="compositionally biased region" description="Acidic residues" evidence="1">
    <location>
        <begin position="143"/>
        <end position="158"/>
    </location>
</feature>
<evidence type="ECO:0000256" key="1">
    <source>
        <dbReference type="SAM" id="MobiDB-lite"/>
    </source>
</evidence>
<gene>
    <name evidence="2" type="ORF">GSOID_T00001689001</name>
</gene>
<protein>
    <submittedName>
        <fullName evidence="2">Uncharacterized protein</fullName>
    </submittedName>
</protein>
<accession>E4XRB1</accession>
<reference evidence="2" key="1">
    <citation type="journal article" date="2010" name="Science">
        <title>Plasticity of animal genome architecture unmasked by rapid evolution of a pelagic tunicate.</title>
        <authorList>
            <person name="Denoeud F."/>
            <person name="Henriet S."/>
            <person name="Mungpakdee S."/>
            <person name="Aury J.M."/>
            <person name="Da Silva C."/>
            <person name="Brinkmann H."/>
            <person name="Mikhaleva J."/>
            <person name="Olsen L.C."/>
            <person name="Jubin C."/>
            <person name="Canestro C."/>
            <person name="Bouquet J.M."/>
            <person name="Danks G."/>
            <person name="Poulain J."/>
            <person name="Campsteijn C."/>
            <person name="Adamski M."/>
            <person name="Cross I."/>
            <person name="Yadetie F."/>
            <person name="Muffato M."/>
            <person name="Louis A."/>
            <person name="Butcher S."/>
            <person name="Tsagkogeorga G."/>
            <person name="Konrad A."/>
            <person name="Singh S."/>
            <person name="Jensen M.F."/>
            <person name="Cong E.H."/>
            <person name="Eikeseth-Otteraa H."/>
            <person name="Noel B."/>
            <person name="Anthouard V."/>
            <person name="Porcel B.M."/>
            <person name="Kachouri-Lafond R."/>
            <person name="Nishino A."/>
            <person name="Ugolini M."/>
            <person name="Chourrout P."/>
            <person name="Nishida H."/>
            <person name="Aasland R."/>
            <person name="Huzurbazar S."/>
            <person name="Westhof E."/>
            <person name="Delsuc F."/>
            <person name="Lehrach H."/>
            <person name="Reinhardt R."/>
            <person name="Weissenbach J."/>
            <person name="Roy S.W."/>
            <person name="Artiguenave F."/>
            <person name="Postlethwait J.H."/>
            <person name="Manak J.R."/>
            <person name="Thompson E.M."/>
            <person name="Jaillon O."/>
            <person name="Du Pasquier L."/>
            <person name="Boudinot P."/>
            <person name="Liberles D.A."/>
            <person name="Volff J.N."/>
            <person name="Philippe H."/>
            <person name="Lenhard B."/>
            <person name="Roest Crollius H."/>
            <person name="Wincker P."/>
            <person name="Chourrout D."/>
        </authorList>
    </citation>
    <scope>NUCLEOTIDE SEQUENCE [LARGE SCALE GENOMIC DNA]</scope>
</reference>
<dbReference type="Proteomes" id="UP000001307">
    <property type="component" value="Unassembled WGS sequence"/>
</dbReference>
<evidence type="ECO:0000313" key="2">
    <source>
        <dbReference type="EMBL" id="CBY12327.1"/>
    </source>
</evidence>
<sequence length="185" mass="21006">MSADNVSLLDTYANDSVSRSHKKHLVELKKWELVVSRFAEDIVVTGTSRLVESSFAELKSLERSSNLPARRIFVVATSKYNKVVAWLDGLTEARKIAVIERALLERPENEKKSKQATKEDLRALTGIVADNEEEVPNVRELNQEDDNETDESEEEEDENYAHQEELNDDVLNAVFDNEEPAEKTS</sequence>